<dbReference type="InterPro" id="IPR028098">
    <property type="entry name" value="Glyco_trans_4-like_N"/>
</dbReference>
<accession>A0A1A3GIQ9</accession>
<evidence type="ECO:0000313" key="6">
    <source>
        <dbReference type="Proteomes" id="UP000093898"/>
    </source>
</evidence>
<dbReference type="PANTHER" id="PTHR45947:SF3">
    <property type="entry name" value="SULFOQUINOVOSYL TRANSFERASE SQD2"/>
    <property type="match status" value="1"/>
</dbReference>
<evidence type="ECO:0000256" key="1">
    <source>
        <dbReference type="ARBA" id="ARBA00022676"/>
    </source>
</evidence>
<reference evidence="5 6" key="1">
    <citation type="submission" date="2016-06" db="EMBL/GenBank/DDBJ databases">
        <authorList>
            <person name="Kjaerup R.B."/>
            <person name="Dalgaard T.S."/>
            <person name="Juul-Madsen H.R."/>
        </authorList>
    </citation>
    <scope>NUCLEOTIDE SEQUENCE [LARGE SCALE GENOMIC DNA]</scope>
    <source>
        <strain evidence="5 6">1127319.6</strain>
    </source>
</reference>
<dbReference type="Proteomes" id="UP000093898">
    <property type="component" value="Unassembled WGS sequence"/>
</dbReference>
<dbReference type="Pfam" id="PF13439">
    <property type="entry name" value="Glyco_transf_4"/>
    <property type="match status" value="1"/>
</dbReference>
<comment type="caution">
    <text evidence="5">The sequence shown here is derived from an EMBL/GenBank/DDBJ whole genome shotgun (WGS) entry which is preliminary data.</text>
</comment>
<dbReference type="GO" id="GO:0008610">
    <property type="term" value="P:lipid biosynthetic process"/>
    <property type="evidence" value="ECO:0007669"/>
    <property type="project" value="UniProtKB-ARBA"/>
</dbReference>
<dbReference type="EMBL" id="LZLC01000260">
    <property type="protein sequence ID" value="OBJ35700.1"/>
    <property type="molecule type" value="Genomic_DNA"/>
</dbReference>
<keyword evidence="2 5" id="KW-0808">Transferase</keyword>
<dbReference type="GO" id="GO:1903509">
    <property type="term" value="P:liposaccharide metabolic process"/>
    <property type="evidence" value="ECO:0007669"/>
    <property type="project" value="UniProtKB-ARBA"/>
</dbReference>
<dbReference type="PANTHER" id="PTHR45947">
    <property type="entry name" value="SULFOQUINOVOSYL TRANSFERASE SQD2"/>
    <property type="match status" value="1"/>
</dbReference>
<sequence>MVTTRALPLMGGIETHVHEVSRRLATAGLEVTVVTTDPIGDQLADDSLSGYRIRRFPAYPRSRDYYLSPGLYQHLMHGDYDIVHVQGVHSLVAPTALAATRRAGVRSILTFHTGGHPSALRASLRPLQWRLMVPLLRSAAAFAAVSEYERRLFAKVLGIEENTIRLIRNGCEPLPVDPTAESMTGSPLILSVGRLERHKGHQRILRALPNILDQAPDARLVLVGSGPYESRLRTMAGELDVAERVSICSFGPDRRSSMGKLISDADVVCLMSECEAHPVAIMEAVGAGTPALVADTSGLSELGRAGLVTTIPLDAPPAQLAAATLAVAATPRSDPPALPTWNDCADELHRLYLEVAGLG</sequence>
<dbReference type="AlphaFoldDB" id="A0A1A3GIQ9"/>
<organism evidence="5 6">
    <name type="scientific">Mycolicibacterium mucogenicum</name>
    <name type="common">Mycobacterium mucogenicum</name>
    <dbReference type="NCBI Taxonomy" id="56689"/>
    <lineage>
        <taxon>Bacteria</taxon>
        <taxon>Bacillati</taxon>
        <taxon>Actinomycetota</taxon>
        <taxon>Actinomycetes</taxon>
        <taxon>Mycobacteriales</taxon>
        <taxon>Mycobacteriaceae</taxon>
        <taxon>Mycolicibacterium</taxon>
    </lineage>
</organism>
<dbReference type="GO" id="GO:0016757">
    <property type="term" value="F:glycosyltransferase activity"/>
    <property type="evidence" value="ECO:0007669"/>
    <property type="project" value="UniProtKB-KW"/>
</dbReference>
<name>A0A1A3GIQ9_MYCMU</name>
<dbReference type="Gene3D" id="3.40.50.2000">
    <property type="entry name" value="Glycogen Phosphorylase B"/>
    <property type="match status" value="2"/>
</dbReference>
<dbReference type="Pfam" id="PF00534">
    <property type="entry name" value="Glycos_transf_1"/>
    <property type="match status" value="1"/>
</dbReference>
<feature type="domain" description="Glycosyl transferase family 1" evidence="3">
    <location>
        <begin position="184"/>
        <end position="304"/>
    </location>
</feature>
<evidence type="ECO:0000259" key="4">
    <source>
        <dbReference type="Pfam" id="PF13439"/>
    </source>
</evidence>
<feature type="domain" description="Glycosyltransferase subfamily 4-like N-terminal" evidence="4">
    <location>
        <begin position="10"/>
        <end position="171"/>
    </location>
</feature>
<evidence type="ECO:0000313" key="5">
    <source>
        <dbReference type="EMBL" id="OBJ35700.1"/>
    </source>
</evidence>
<protein>
    <submittedName>
        <fullName evidence="5">Glycosyltransferase</fullName>
    </submittedName>
</protein>
<dbReference type="GO" id="GO:1901137">
    <property type="term" value="P:carbohydrate derivative biosynthetic process"/>
    <property type="evidence" value="ECO:0007669"/>
    <property type="project" value="UniProtKB-ARBA"/>
</dbReference>
<dbReference type="SUPFAM" id="SSF53756">
    <property type="entry name" value="UDP-Glycosyltransferase/glycogen phosphorylase"/>
    <property type="match status" value="1"/>
</dbReference>
<evidence type="ECO:0000256" key="2">
    <source>
        <dbReference type="ARBA" id="ARBA00022679"/>
    </source>
</evidence>
<dbReference type="InterPro" id="IPR050194">
    <property type="entry name" value="Glycosyltransferase_grp1"/>
</dbReference>
<dbReference type="InterPro" id="IPR001296">
    <property type="entry name" value="Glyco_trans_1"/>
</dbReference>
<dbReference type="OrthoDB" id="5242526at2"/>
<dbReference type="CDD" id="cd03801">
    <property type="entry name" value="GT4_PimA-like"/>
    <property type="match status" value="1"/>
</dbReference>
<keyword evidence="1" id="KW-0328">Glycosyltransferase</keyword>
<evidence type="ECO:0000259" key="3">
    <source>
        <dbReference type="Pfam" id="PF00534"/>
    </source>
</evidence>
<proteinExistence type="predicted"/>
<gene>
    <name evidence="5" type="ORF">A5630_08835</name>
</gene>